<dbReference type="RefSeq" id="WP_183955882.1">
    <property type="nucleotide sequence ID" value="NZ_JACIEB010000005.1"/>
</dbReference>
<keyword evidence="10 11" id="KW-0998">Cell outer membrane</keyword>
<dbReference type="InterPro" id="IPR039426">
    <property type="entry name" value="TonB-dep_rcpt-like"/>
</dbReference>
<dbReference type="InterPro" id="IPR012910">
    <property type="entry name" value="Plug_dom"/>
</dbReference>
<protein>
    <submittedName>
        <fullName evidence="13">Iron complex outermembrane receptor protein</fullName>
    </submittedName>
</protein>
<keyword evidence="8" id="KW-0798">TonB box</keyword>
<feature type="domain" description="TonB-dependent receptor plug" evidence="12">
    <location>
        <begin position="10"/>
        <end position="119"/>
    </location>
</feature>
<evidence type="ECO:0000313" key="13">
    <source>
        <dbReference type="EMBL" id="MBB3982829.1"/>
    </source>
</evidence>
<evidence type="ECO:0000256" key="9">
    <source>
        <dbReference type="ARBA" id="ARBA00023136"/>
    </source>
</evidence>
<name>A0A7W6DPP3_9SPHN</name>
<proteinExistence type="inferred from homology"/>
<dbReference type="PANTHER" id="PTHR32552:SF81">
    <property type="entry name" value="TONB-DEPENDENT OUTER MEMBRANE RECEPTOR"/>
    <property type="match status" value="1"/>
</dbReference>
<evidence type="ECO:0000256" key="5">
    <source>
        <dbReference type="ARBA" id="ARBA00022692"/>
    </source>
</evidence>
<dbReference type="PROSITE" id="PS52016">
    <property type="entry name" value="TONB_DEPENDENT_REC_3"/>
    <property type="match status" value="1"/>
</dbReference>
<evidence type="ECO:0000256" key="3">
    <source>
        <dbReference type="ARBA" id="ARBA00022452"/>
    </source>
</evidence>
<dbReference type="SUPFAM" id="SSF56935">
    <property type="entry name" value="Porins"/>
    <property type="match status" value="1"/>
</dbReference>
<keyword evidence="7" id="KW-0406">Ion transport</keyword>
<reference evidence="13 14" key="1">
    <citation type="submission" date="2020-08" db="EMBL/GenBank/DDBJ databases">
        <title>Genomic Encyclopedia of Type Strains, Phase IV (KMG-IV): sequencing the most valuable type-strain genomes for metagenomic binning, comparative biology and taxonomic classification.</title>
        <authorList>
            <person name="Goeker M."/>
        </authorList>
    </citation>
    <scope>NUCLEOTIDE SEQUENCE [LARGE SCALE GENOMIC DNA]</scope>
    <source>
        <strain evidence="13 14">DSM 29348</strain>
    </source>
</reference>
<dbReference type="Gene3D" id="2.40.170.20">
    <property type="entry name" value="TonB-dependent receptor, beta-barrel domain"/>
    <property type="match status" value="2"/>
</dbReference>
<dbReference type="AlphaFoldDB" id="A0A7W6DPP3"/>
<keyword evidence="6" id="KW-0408">Iron</keyword>
<keyword evidence="9 11" id="KW-0472">Membrane</keyword>
<gene>
    <name evidence="13" type="ORF">GGR44_002495</name>
</gene>
<dbReference type="PANTHER" id="PTHR32552">
    <property type="entry name" value="FERRICHROME IRON RECEPTOR-RELATED"/>
    <property type="match status" value="1"/>
</dbReference>
<comment type="caution">
    <text evidence="13">The sequence shown here is derived from an EMBL/GenBank/DDBJ whole genome shotgun (WGS) entry which is preliminary data.</text>
</comment>
<dbReference type="GO" id="GO:0006826">
    <property type="term" value="P:iron ion transport"/>
    <property type="evidence" value="ECO:0007669"/>
    <property type="project" value="UniProtKB-KW"/>
</dbReference>
<comment type="subcellular location">
    <subcellularLocation>
        <location evidence="1 11">Cell outer membrane</location>
        <topology evidence="1 11">Multi-pass membrane protein</topology>
    </subcellularLocation>
</comment>
<keyword evidence="4" id="KW-0410">Iron transport</keyword>
<evidence type="ECO:0000256" key="10">
    <source>
        <dbReference type="ARBA" id="ARBA00023237"/>
    </source>
</evidence>
<evidence type="ECO:0000256" key="2">
    <source>
        <dbReference type="ARBA" id="ARBA00022448"/>
    </source>
</evidence>
<comment type="similarity">
    <text evidence="11">Belongs to the TonB-dependent receptor family.</text>
</comment>
<evidence type="ECO:0000256" key="7">
    <source>
        <dbReference type="ARBA" id="ARBA00023065"/>
    </source>
</evidence>
<keyword evidence="3 11" id="KW-1134">Transmembrane beta strand</keyword>
<evidence type="ECO:0000256" key="6">
    <source>
        <dbReference type="ARBA" id="ARBA00023004"/>
    </source>
</evidence>
<evidence type="ECO:0000256" key="11">
    <source>
        <dbReference type="PROSITE-ProRule" id="PRU01360"/>
    </source>
</evidence>
<keyword evidence="13" id="KW-0675">Receptor</keyword>
<keyword evidence="5 11" id="KW-0812">Transmembrane</keyword>
<organism evidence="13 14">
    <name type="scientific">Sphingobium fontiphilum</name>
    <dbReference type="NCBI Taxonomy" id="944425"/>
    <lineage>
        <taxon>Bacteria</taxon>
        <taxon>Pseudomonadati</taxon>
        <taxon>Pseudomonadota</taxon>
        <taxon>Alphaproteobacteria</taxon>
        <taxon>Sphingomonadales</taxon>
        <taxon>Sphingomonadaceae</taxon>
        <taxon>Sphingobium</taxon>
    </lineage>
</organism>
<sequence length="838" mass="89112">MTARRRAESQQSVPVAITAVSEAMLREKAIVTPYDLTNSTPGIAATAGSAQRNDVLYFIRGQGATFGSSPSVVTYFADVPQQTNSTSGGSNITFYDLASVQVLKGPQGTLFGRSTTAGAVLLTPKAPSDEFDGFVEANLGNYSIREFTGAVNVPIIGDAVAIRVAGNYSYNKGFSISNTTGQRLDDRNRSSYRISLRLAPTNWLTNTVIFSDTNINENGTAAVLGNYEPNGLARLVVDPRIPGGSTVTGSLLDTRPGGVLGLTTTDPAAAGGFGFIAVAGLCGNITAAGSAAFNDCLSSRLALINKARASLDAEAARLAAGGSVREVATTRDNFIRSHVQQIINTTEINFGQLGFLGDTTFKNIFSTTRNLQSTAIREIQGGVGTGVVYNVINVTNPNCTATACTGLANFNDYGAGKNKWGDVYSEEAQLSGSINNKHDWMVGYFTEASETNAYLNVPAVFQTLNGAFTVPSGLPGISTGYNRNYRKSQSGYFGQATVDFSDFGLDGVRFTAGYRHSIVKARLLAVDAIIVPATGIQPRPGDAGIPANLKQTADSYTFSLDWTVKPGVLVYGTTRKGFKEGGINIQSILPANNGVAAAVPYFGPETVTDYEIGMKADYELGGLGLRTNIALFTADYGGLQRASSFFNGATASNQIINAAKLRSRGVEIEQVIRFSREFSVNANYAYLNSKFLSFPGVIVRPSDGAVINRIDTAISGAPKHKFDVAARYEYDTGDTGQFVLAGNVSYQSRFAHSDDSVFALSAEDQAPYALANLRLDWNNVMGNPVDLSVYAKNVFNKTFVIGSGNVISSQLGTTSYIYGDPRVVGVQLRARFGRSAER</sequence>
<dbReference type="InterPro" id="IPR036942">
    <property type="entry name" value="Beta-barrel_TonB_sf"/>
</dbReference>
<keyword evidence="14" id="KW-1185">Reference proteome</keyword>
<dbReference type="Proteomes" id="UP000552757">
    <property type="component" value="Unassembled WGS sequence"/>
</dbReference>
<keyword evidence="2 11" id="KW-0813">Transport</keyword>
<dbReference type="Pfam" id="PF07715">
    <property type="entry name" value="Plug"/>
    <property type="match status" value="1"/>
</dbReference>
<evidence type="ECO:0000256" key="4">
    <source>
        <dbReference type="ARBA" id="ARBA00022496"/>
    </source>
</evidence>
<evidence type="ECO:0000313" key="14">
    <source>
        <dbReference type="Proteomes" id="UP000552757"/>
    </source>
</evidence>
<accession>A0A7W6DPP3</accession>
<evidence type="ECO:0000259" key="12">
    <source>
        <dbReference type="Pfam" id="PF07715"/>
    </source>
</evidence>
<dbReference type="GO" id="GO:0009279">
    <property type="term" value="C:cell outer membrane"/>
    <property type="evidence" value="ECO:0007669"/>
    <property type="project" value="UniProtKB-SubCell"/>
</dbReference>
<evidence type="ECO:0000256" key="8">
    <source>
        <dbReference type="ARBA" id="ARBA00023077"/>
    </source>
</evidence>
<evidence type="ECO:0000256" key="1">
    <source>
        <dbReference type="ARBA" id="ARBA00004571"/>
    </source>
</evidence>
<dbReference type="EMBL" id="JACIEB010000005">
    <property type="protein sequence ID" value="MBB3982829.1"/>
    <property type="molecule type" value="Genomic_DNA"/>
</dbReference>